<comment type="caution">
    <text evidence="1">The sequence shown here is derived from an EMBL/GenBank/DDBJ whole genome shotgun (WGS) entry which is preliminary data.</text>
</comment>
<sequence>MEQRLISVQAALRACIPPCVDKIGWDTIMHKPHLKELSLTPIAFNFSMRHMCVLNFLVRVFDYSNATANNLLLQCIFVPSFGIRSPIHSVYLSNTMNNVHQQPYEY</sequence>
<dbReference type="EMBL" id="BPLR01016988">
    <property type="protein sequence ID" value="GIY87872.1"/>
    <property type="molecule type" value="Genomic_DNA"/>
</dbReference>
<organism evidence="1 2">
    <name type="scientific">Caerostris extrusa</name>
    <name type="common">Bark spider</name>
    <name type="synonym">Caerostris bankana</name>
    <dbReference type="NCBI Taxonomy" id="172846"/>
    <lineage>
        <taxon>Eukaryota</taxon>
        <taxon>Metazoa</taxon>
        <taxon>Ecdysozoa</taxon>
        <taxon>Arthropoda</taxon>
        <taxon>Chelicerata</taxon>
        <taxon>Arachnida</taxon>
        <taxon>Araneae</taxon>
        <taxon>Araneomorphae</taxon>
        <taxon>Entelegynae</taxon>
        <taxon>Araneoidea</taxon>
        <taxon>Araneidae</taxon>
        <taxon>Caerostris</taxon>
    </lineage>
</organism>
<gene>
    <name evidence="1" type="ORF">CEXT_494651</name>
</gene>
<proteinExistence type="predicted"/>
<protein>
    <submittedName>
        <fullName evidence="1">Uncharacterized protein</fullName>
    </submittedName>
</protein>
<name>A0AAV4WZI0_CAEEX</name>
<keyword evidence="2" id="KW-1185">Reference proteome</keyword>
<accession>A0AAV4WZI0</accession>
<evidence type="ECO:0000313" key="2">
    <source>
        <dbReference type="Proteomes" id="UP001054945"/>
    </source>
</evidence>
<dbReference type="Proteomes" id="UP001054945">
    <property type="component" value="Unassembled WGS sequence"/>
</dbReference>
<dbReference type="AlphaFoldDB" id="A0AAV4WZI0"/>
<evidence type="ECO:0000313" key="1">
    <source>
        <dbReference type="EMBL" id="GIY87872.1"/>
    </source>
</evidence>
<reference evidence="1 2" key="1">
    <citation type="submission" date="2021-06" db="EMBL/GenBank/DDBJ databases">
        <title>Caerostris extrusa draft genome.</title>
        <authorList>
            <person name="Kono N."/>
            <person name="Arakawa K."/>
        </authorList>
    </citation>
    <scope>NUCLEOTIDE SEQUENCE [LARGE SCALE GENOMIC DNA]</scope>
</reference>